<dbReference type="PROSITE" id="PS00798">
    <property type="entry name" value="ALDOKETO_REDUCTASE_1"/>
    <property type="match status" value="1"/>
</dbReference>
<dbReference type="AlphaFoldDB" id="A0A1H3TGZ5"/>
<keyword evidence="3" id="KW-0560">Oxidoreductase</keyword>
<dbReference type="InterPro" id="IPR020471">
    <property type="entry name" value="AKR"/>
</dbReference>
<dbReference type="EMBL" id="FNQB01000003">
    <property type="protein sequence ID" value="SDZ49582.1"/>
    <property type="molecule type" value="Genomic_DNA"/>
</dbReference>
<dbReference type="PANTHER" id="PTHR43827:SF3">
    <property type="entry name" value="NADP-DEPENDENT OXIDOREDUCTASE DOMAIN-CONTAINING PROTEIN"/>
    <property type="match status" value="1"/>
</dbReference>
<evidence type="ECO:0000256" key="4">
    <source>
        <dbReference type="PIRSR" id="PIRSR000097-1"/>
    </source>
</evidence>
<dbReference type="GO" id="GO:0016616">
    <property type="term" value="F:oxidoreductase activity, acting on the CH-OH group of donors, NAD or NADP as acceptor"/>
    <property type="evidence" value="ECO:0007669"/>
    <property type="project" value="UniProtKB-ARBA"/>
</dbReference>
<evidence type="ECO:0000313" key="8">
    <source>
        <dbReference type="EMBL" id="SDZ49582.1"/>
    </source>
</evidence>
<dbReference type="OrthoDB" id="9804790at2"/>
<dbReference type="InterPro" id="IPR023210">
    <property type="entry name" value="NADP_OxRdtase_dom"/>
</dbReference>
<protein>
    <submittedName>
        <fullName evidence="8">Aldo/keto reductase</fullName>
    </submittedName>
</protein>
<proteinExistence type="inferred from homology"/>
<dbReference type="STRING" id="137265.SAMN05421684_5751"/>
<dbReference type="InterPro" id="IPR036812">
    <property type="entry name" value="NAD(P)_OxRdtase_dom_sf"/>
</dbReference>
<dbReference type="Pfam" id="PF00248">
    <property type="entry name" value="Aldo_ket_red"/>
    <property type="match status" value="1"/>
</dbReference>
<feature type="domain" description="NADP-dependent oxidoreductase" evidence="7">
    <location>
        <begin position="29"/>
        <end position="264"/>
    </location>
</feature>
<dbReference type="PIRSF" id="PIRSF000097">
    <property type="entry name" value="AKR"/>
    <property type="match status" value="1"/>
</dbReference>
<evidence type="ECO:0000256" key="6">
    <source>
        <dbReference type="PIRSR" id="PIRSR000097-3"/>
    </source>
</evidence>
<organism evidence="8 9">
    <name type="scientific">Asanoa ishikariensis</name>
    <dbReference type="NCBI Taxonomy" id="137265"/>
    <lineage>
        <taxon>Bacteria</taxon>
        <taxon>Bacillati</taxon>
        <taxon>Actinomycetota</taxon>
        <taxon>Actinomycetes</taxon>
        <taxon>Micromonosporales</taxon>
        <taxon>Micromonosporaceae</taxon>
        <taxon>Asanoa</taxon>
    </lineage>
</organism>
<dbReference type="SUPFAM" id="SSF51430">
    <property type="entry name" value="NAD(P)-linked oxidoreductase"/>
    <property type="match status" value="1"/>
</dbReference>
<comment type="similarity">
    <text evidence="1">Belongs to the aldo/keto reductase family.</text>
</comment>
<evidence type="ECO:0000256" key="5">
    <source>
        <dbReference type="PIRSR" id="PIRSR000097-2"/>
    </source>
</evidence>
<dbReference type="PRINTS" id="PR00069">
    <property type="entry name" value="ALDKETRDTASE"/>
</dbReference>
<reference evidence="9" key="1">
    <citation type="submission" date="2016-10" db="EMBL/GenBank/DDBJ databases">
        <authorList>
            <person name="Varghese N."/>
            <person name="Submissions S."/>
        </authorList>
    </citation>
    <scope>NUCLEOTIDE SEQUENCE [LARGE SCALE GENOMIC DNA]</scope>
    <source>
        <strain evidence="9">DSM 44718</strain>
    </source>
</reference>
<feature type="site" description="Lowers pKa of active site Tyr" evidence="6">
    <location>
        <position position="78"/>
    </location>
</feature>
<evidence type="ECO:0000256" key="1">
    <source>
        <dbReference type="ARBA" id="ARBA00007905"/>
    </source>
</evidence>
<dbReference type="Proteomes" id="UP000199632">
    <property type="component" value="Unassembled WGS sequence"/>
</dbReference>
<evidence type="ECO:0000256" key="3">
    <source>
        <dbReference type="ARBA" id="ARBA00023002"/>
    </source>
</evidence>
<dbReference type="InterPro" id="IPR018170">
    <property type="entry name" value="Aldo/ket_reductase_CS"/>
</dbReference>
<keyword evidence="9" id="KW-1185">Reference proteome</keyword>
<feature type="binding site" evidence="5">
    <location>
        <position position="111"/>
    </location>
    <ligand>
        <name>substrate</name>
    </ligand>
</feature>
<dbReference type="PANTHER" id="PTHR43827">
    <property type="entry name" value="2,5-DIKETO-D-GLUCONIC ACID REDUCTASE"/>
    <property type="match status" value="1"/>
</dbReference>
<accession>A0A1H3TGZ5</accession>
<sequence length="279" mass="30463">MAPISIPTRTLPDGREMPWLGLGTYPAKGRAAVDAILAAIESGYRLIDTAYNYGNEDAVGTAIRESGLPREEFFVTSKLAGRHQGKPYVREGFSASLERLGLDYVDLYLIHWPLPKVGRYVESYVEMVALQQEGLIRSVGVSNFLDEHITAVVAETGVVPAVDQLQVSPTHAQVDVVNGVARHGTVVQAWSPLERNSGILEHPTVTGIAERLAIAPAQVVLRWLVDRDITSVPASTNPDRQRLNADIFGFALEPADVAAMTAIDVGKPVKQDPRTWEEF</sequence>
<dbReference type="FunFam" id="3.20.20.100:FF:000002">
    <property type="entry name" value="2,5-diketo-D-gluconic acid reductase A"/>
    <property type="match status" value="1"/>
</dbReference>
<evidence type="ECO:0000259" key="7">
    <source>
        <dbReference type="Pfam" id="PF00248"/>
    </source>
</evidence>
<name>A0A1H3TGZ5_9ACTN</name>
<dbReference type="RefSeq" id="WP_090799476.1">
    <property type="nucleotide sequence ID" value="NZ_BOND01000001.1"/>
</dbReference>
<evidence type="ECO:0000313" key="9">
    <source>
        <dbReference type="Proteomes" id="UP000199632"/>
    </source>
</evidence>
<feature type="active site" description="Proton donor" evidence="4">
    <location>
        <position position="53"/>
    </location>
</feature>
<dbReference type="Gene3D" id="3.20.20.100">
    <property type="entry name" value="NADP-dependent oxidoreductase domain"/>
    <property type="match status" value="1"/>
</dbReference>
<gene>
    <name evidence="8" type="ORF">SAMN05421684_5751</name>
</gene>
<evidence type="ECO:0000256" key="2">
    <source>
        <dbReference type="ARBA" id="ARBA00022857"/>
    </source>
</evidence>
<dbReference type="PROSITE" id="PS00062">
    <property type="entry name" value="ALDOKETO_REDUCTASE_2"/>
    <property type="match status" value="1"/>
</dbReference>
<keyword evidence="2" id="KW-0521">NADP</keyword>